<proteinExistence type="predicted"/>
<evidence type="ECO:0000313" key="2">
    <source>
        <dbReference type="EMBL" id="SKA04232.1"/>
    </source>
</evidence>
<sequence>MAPRLDRVWHRIAWSVVAIGLAPVSVVAAFILHFVFVDSCIQGFNARDTSLAGLTFDFASYQCGFFGAVEYQAFSISRGPGLIDWFGKARILEYQGTANEPPVVSLVDQHTIRISVAGVEVMGFAMEKWQDLNIVYDIRRLDRKRYEFRPWTPPGADTVR</sequence>
<reference evidence="3" key="1">
    <citation type="submission" date="2017-02" db="EMBL/GenBank/DDBJ databases">
        <authorList>
            <person name="Varghese N."/>
            <person name="Submissions S."/>
        </authorList>
    </citation>
    <scope>NUCLEOTIDE SEQUENCE [LARGE SCALE GENOMIC DNA]</scope>
    <source>
        <strain evidence="3">ATCC 27094</strain>
    </source>
</reference>
<dbReference type="Proteomes" id="UP000190092">
    <property type="component" value="Unassembled WGS sequence"/>
</dbReference>
<organism evidence="2 3">
    <name type="scientific">Enhydrobacter aerosaccus</name>
    <dbReference type="NCBI Taxonomy" id="225324"/>
    <lineage>
        <taxon>Bacteria</taxon>
        <taxon>Pseudomonadati</taxon>
        <taxon>Pseudomonadota</taxon>
        <taxon>Alphaproteobacteria</taxon>
        <taxon>Hyphomicrobiales</taxon>
        <taxon>Enhydrobacter</taxon>
    </lineage>
</organism>
<gene>
    <name evidence="2" type="ORF">SAMN02745126_03282</name>
</gene>
<name>A0A1T4QKJ2_9HYPH</name>
<keyword evidence="1" id="KW-1133">Transmembrane helix</keyword>
<evidence type="ECO:0000313" key="3">
    <source>
        <dbReference type="Proteomes" id="UP000190092"/>
    </source>
</evidence>
<feature type="transmembrane region" description="Helical" evidence="1">
    <location>
        <begin position="12"/>
        <end position="36"/>
    </location>
</feature>
<accession>A0A1T4QKJ2</accession>
<keyword evidence="1" id="KW-0812">Transmembrane</keyword>
<dbReference type="EMBL" id="FUWJ01000003">
    <property type="protein sequence ID" value="SKA04232.1"/>
    <property type="molecule type" value="Genomic_DNA"/>
</dbReference>
<evidence type="ECO:0000256" key="1">
    <source>
        <dbReference type="SAM" id="Phobius"/>
    </source>
</evidence>
<dbReference type="STRING" id="225324.SAMN02745126_03282"/>
<keyword evidence="1" id="KW-0472">Membrane</keyword>
<dbReference type="RefSeq" id="WP_085934974.1">
    <property type="nucleotide sequence ID" value="NZ_FUWJ01000003.1"/>
</dbReference>
<keyword evidence="3" id="KW-1185">Reference proteome</keyword>
<dbReference type="AlphaFoldDB" id="A0A1T4QKJ2"/>
<protein>
    <submittedName>
        <fullName evidence="2">Uncharacterized protein</fullName>
    </submittedName>
</protein>